<name>A0AA37UHI2_9MICO</name>
<dbReference type="Proteomes" id="UP001157161">
    <property type="component" value="Unassembled WGS sequence"/>
</dbReference>
<keyword evidence="3 8" id="KW-0813">Transport</keyword>
<dbReference type="Gene3D" id="2.60.15.10">
    <property type="entry name" value="F0F1 ATP synthase delta/epsilon subunit, N-terminal"/>
    <property type="match status" value="1"/>
</dbReference>
<dbReference type="Pfam" id="PF02823">
    <property type="entry name" value="ATP-synt_DE_N"/>
    <property type="match status" value="1"/>
</dbReference>
<organism evidence="10 11">
    <name type="scientific">Litorihabitans aurantiacus</name>
    <dbReference type="NCBI Taxonomy" id="1930061"/>
    <lineage>
        <taxon>Bacteria</taxon>
        <taxon>Bacillati</taxon>
        <taxon>Actinomycetota</taxon>
        <taxon>Actinomycetes</taxon>
        <taxon>Micrococcales</taxon>
        <taxon>Beutenbergiaceae</taxon>
        <taxon>Litorihabitans</taxon>
    </lineage>
</organism>
<dbReference type="GO" id="GO:0005886">
    <property type="term" value="C:plasma membrane"/>
    <property type="evidence" value="ECO:0007669"/>
    <property type="project" value="UniProtKB-SubCell"/>
</dbReference>
<evidence type="ECO:0000256" key="8">
    <source>
        <dbReference type="RuleBase" id="RU003656"/>
    </source>
</evidence>
<reference evidence="10" key="2">
    <citation type="submission" date="2023-02" db="EMBL/GenBank/DDBJ databases">
        <authorList>
            <person name="Sun Q."/>
            <person name="Mori K."/>
        </authorList>
    </citation>
    <scope>NUCLEOTIDE SEQUENCE</scope>
    <source>
        <strain evidence="10">NBRC 112290</strain>
    </source>
</reference>
<dbReference type="InterPro" id="IPR001469">
    <property type="entry name" value="ATP_synth_F1_dsu/esu"/>
</dbReference>
<keyword evidence="6 8" id="KW-0139">CF(1)</keyword>
<dbReference type="SUPFAM" id="SSF51344">
    <property type="entry name" value="Epsilon subunit of F1F0-ATP synthase N-terminal domain"/>
    <property type="match status" value="1"/>
</dbReference>
<comment type="subunit">
    <text evidence="8">F-type ATPases have 2 components, CF(1) - the catalytic core - and CF(0) - the membrane proton channel. CF(1) has five subunits: alpha(3), beta(3), gamma(1), delta(1), epsilon(1). CF(0) has three main subunits: a, b and c.</text>
</comment>
<comment type="caution">
    <text evidence="10">The sequence shown here is derived from an EMBL/GenBank/DDBJ whole genome shotgun (WGS) entry which is preliminary data.</text>
</comment>
<gene>
    <name evidence="10" type="ORF">GCM10025875_06910</name>
</gene>
<dbReference type="AlphaFoldDB" id="A0AA37UHI2"/>
<keyword evidence="4 8" id="KW-0406">Ion transport</keyword>
<reference evidence="10" key="1">
    <citation type="journal article" date="2014" name="Int. J. Syst. Evol. Microbiol.">
        <title>Complete genome sequence of Corynebacterium casei LMG S-19264T (=DSM 44701T), isolated from a smear-ripened cheese.</title>
        <authorList>
            <consortium name="US DOE Joint Genome Institute (JGI-PGF)"/>
            <person name="Walter F."/>
            <person name="Albersmeier A."/>
            <person name="Kalinowski J."/>
            <person name="Ruckert C."/>
        </authorList>
    </citation>
    <scope>NUCLEOTIDE SEQUENCE</scope>
    <source>
        <strain evidence="10">NBRC 112290</strain>
    </source>
</reference>
<dbReference type="RefSeq" id="WP_284249411.1">
    <property type="nucleotide sequence ID" value="NZ_BSUM01000001.1"/>
</dbReference>
<evidence type="ECO:0000256" key="6">
    <source>
        <dbReference type="ARBA" id="ARBA00023196"/>
    </source>
</evidence>
<evidence type="ECO:0000256" key="4">
    <source>
        <dbReference type="ARBA" id="ARBA00023065"/>
    </source>
</evidence>
<comment type="similarity">
    <text evidence="2 8">Belongs to the ATPase epsilon chain family.</text>
</comment>
<keyword evidence="11" id="KW-1185">Reference proteome</keyword>
<proteinExistence type="inferred from homology"/>
<dbReference type="GO" id="GO:0045259">
    <property type="term" value="C:proton-transporting ATP synthase complex"/>
    <property type="evidence" value="ECO:0007669"/>
    <property type="project" value="UniProtKB-KW"/>
</dbReference>
<dbReference type="CDD" id="cd12152">
    <property type="entry name" value="F1-ATPase_delta"/>
    <property type="match status" value="1"/>
</dbReference>
<protein>
    <recommendedName>
        <fullName evidence="9">ATP synthase F1 complex delta/epsilon subunit N-terminal domain-containing protein</fullName>
    </recommendedName>
</protein>
<dbReference type="InterPro" id="IPR036771">
    <property type="entry name" value="ATPsynth_dsu/esu_N"/>
</dbReference>
<keyword evidence="5" id="KW-0472">Membrane</keyword>
<sequence>MAGRGELTVEIVAPDRVLWSGTAAGVSVPAAEGDMGLLPGHESVLSLLRAGTVRVRATGGGAAEEFAVESGFVSFDDDSVTVVVDAEG</sequence>
<dbReference type="NCBIfam" id="NF009977">
    <property type="entry name" value="PRK13442.1"/>
    <property type="match status" value="1"/>
</dbReference>
<dbReference type="GO" id="GO:0046933">
    <property type="term" value="F:proton-transporting ATP synthase activity, rotational mechanism"/>
    <property type="evidence" value="ECO:0007669"/>
    <property type="project" value="InterPro"/>
</dbReference>
<evidence type="ECO:0000259" key="9">
    <source>
        <dbReference type="Pfam" id="PF02823"/>
    </source>
</evidence>
<evidence type="ECO:0000256" key="1">
    <source>
        <dbReference type="ARBA" id="ARBA00004202"/>
    </source>
</evidence>
<evidence type="ECO:0000313" key="11">
    <source>
        <dbReference type="Proteomes" id="UP001157161"/>
    </source>
</evidence>
<evidence type="ECO:0000313" key="10">
    <source>
        <dbReference type="EMBL" id="GMA30699.1"/>
    </source>
</evidence>
<dbReference type="EMBL" id="BSUM01000001">
    <property type="protein sequence ID" value="GMA30699.1"/>
    <property type="molecule type" value="Genomic_DNA"/>
</dbReference>
<evidence type="ECO:0000256" key="7">
    <source>
        <dbReference type="ARBA" id="ARBA00023310"/>
    </source>
</evidence>
<dbReference type="NCBIfam" id="TIGR01216">
    <property type="entry name" value="ATP_synt_epsi"/>
    <property type="match status" value="1"/>
</dbReference>
<evidence type="ECO:0000256" key="2">
    <source>
        <dbReference type="ARBA" id="ARBA00005712"/>
    </source>
</evidence>
<accession>A0AA37UHI2</accession>
<feature type="domain" description="ATP synthase F1 complex delta/epsilon subunit N-terminal" evidence="9">
    <location>
        <begin position="7"/>
        <end position="85"/>
    </location>
</feature>
<comment type="subcellular location">
    <subcellularLocation>
        <location evidence="1">Cell membrane</location>
        <topology evidence="1">Peripheral membrane protein</topology>
    </subcellularLocation>
</comment>
<evidence type="ECO:0000256" key="5">
    <source>
        <dbReference type="ARBA" id="ARBA00023136"/>
    </source>
</evidence>
<dbReference type="InterPro" id="IPR020546">
    <property type="entry name" value="ATP_synth_F1_dsu/esu_N"/>
</dbReference>
<evidence type="ECO:0000256" key="3">
    <source>
        <dbReference type="ARBA" id="ARBA00022448"/>
    </source>
</evidence>
<dbReference type="PANTHER" id="PTHR13822:SF10">
    <property type="entry name" value="ATP SYNTHASE EPSILON CHAIN, CHLOROPLASTIC"/>
    <property type="match status" value="1"/>
</dbReference>
<keyword evidence="7 8" id="KW-0066">ATP synthesis</keyword>
<dbReference type="PANTHER" id="PTHR13822">
    <property type="entry name" value="ATP SYNTHASE DELTA/EPSILON CHAIN"/>
    <property type="match status" value="1"/>
</dbReference>